<dbReference type="InParanoid" id="E4XCH2"/>
<dbReference type="AlphaFoldDB" id="E4XCH2"/>
<proteinExistence type="predicted"/>
<organism evidence="1">
    <name type="scientific">Oikopleura dioica</name>
    <name type="common">Tunicate</name>
    <dbReference type="NCBI Taxonomy" id="34765"/>
    <lineage>
        <taxon>Eukaryota</taxon>
        <taxon>Metazoa</taxon>
        <taxon>Chordata</taxon>
        <taxon>Tunicata</taxon>
        <taxon>Appendicularia</taxon>
        <taxon>Copelata</taxon>
        <taxon>Oikopleuridae</taxon>
        <taxon>Oikopleura</taxon>
    </lineage>
</organism>
<gene>
    <name evidence="1" type="ORF">GSOID_T00007834001</name>
</gene>
<protein>
    <submittedName>
        <fullName evidence="1">Uncharacterized protein</fullName>
    </submittedName>
</protein>
<evidence type="ECO:0000313" key="2">
    <source>
        <dbReference type="Proteomes" id="UP000001307"/>
    </source>
</evidence>
<name>E4XCH2_OIKDI</name>
<reference evidence="1" key="1">
    <citation type="journal article" date="2010" name="Science">
        <title>Plasticity of animal genome architecture unmasked by rapid evolution of a pelagic tunicate.</title>
        <authorList>
            <person name="Denoeud F."/>
            <person name="Henriet S."/>
            <person name="Mungpakdee S."/>
            <person name="Aury J.M."/>
            <person name="Da Silva C."/>
            <person name="Brinkmann H."/>
            <person name="Mikhaleva J."/>
            <person name="Olsen L.C."/>
            <person name="Jubin C."/>
            <person name="Canestro C."/>
            <person name="Bouquet J.M."/>
            <person name="Danks G."/>
            <person name="Poulain J."/>
            <person name="Campsteijn C."/>
            <person name="Adamski M."/>
            <person name="Cross I."/>
            <person name="Yadetie F."/>
            <person name="Muffato M."/>
            <person name="Louis A."/>
            <person name="Butcher S."/>
            <person name="Tsagkogeorga G."/>
            <person name="Konrad A."/>
            <person name="Singh S."/>
            <person name="Jensen M.F."/>
            <person name="Cong E.H."/>
            <person name="Eikeseth-Otteraa H."/>
            <person name="Noel B."/>
            <person name="Anthouard V."/>
            <person name="Porcel B.M."/>
            <person name="Kachouri-Lafond R."/>
            <person name="Nishino A."/>
            <person name="Ugolini M."/>
            <person name="Chourrout P."/>
            <person name="Nishida H."/>
            <person name="Aasland R."/>
            <person name="Huzurbazar S."/>
            <person name="Westhof E."/>
            <person name="Delsuc F."/>
            <person name="Lehrach H."/>
            <person name="Reinhardt R."/>
            <person name="Weissenbach J."/>
            <person name="Roy S.W."/>
            <person name="Artiguenave F."/>
            <person name="Postlethwait J.H."/>
            <person name="Manak J.R."/>
            <person name="Thompson E.M."/>
            <person name="Jaillon O."/>
            <person name="Du Pasquier L."/>
            <person name="Boudinot P."/>
            <person name="Liberles D.A."/>
            <person name="Volff J.N."/>
            <person name="Philippe H."/>
            <person name="Lenhard B."/>
            <person name="Roest Crollius H."/>
            <person name="Wincker P."/>
            <person name="Chourrout D."/>
        </authorList>
    </citation>
    <scope>NUCLEOTIDE SEQUENCE [LARGE SCALE GENOMIC DNA]</scope>
</reference>
<keyword evidence="2" id="KW-1185">Reference proteome</keyword>
<dbReference type="EMBL" id="FN653035">
    <property type="protein sequence ID" value="CBY09297.1"/>
    <property type="molecule type" value="Genomic_DNA"/>
</dbReference>
<dbReference type="Proteomes" id="UP000001307">
    <property type="component" value="Unassembled WGS sequence"/>
</dbReference>
<evidence type="ECO:0000313" key="1">
    <source>
        <dbReference type="EMBL" id="CBY09297.1"/>
    </source>
</evidence>
<accession>E4XCH2</accession>
<sequence>MLPRTFLREPNHQRRQNVSLCCAPSGPSFFYAKLIKCRLREVSATVARLSSYRQKISKFSSYYSGQLAPPGLKYIFPKSYRHQLYSFIRRSCEESFKESEL</sequence>